<organism evidence="1 2">
    <name type="scientific">Clostridium tyrobutyricum DIVETGP</name>
    <dbReference type="NCBI Taxonomy" id="1408889"/>
    <lineage>
        <taxon>Bacteria</taxon>
        <taxon>Bacillati</taxon>
        <taxon>Bacillota</taxon>
        <taxon>Clostridia</taxon>
        <taxon>Eubacteriales</taxon>
        <taxon>Clostridiaceae</taxon>
        <taxon>Clostridium</taxon>
    </lineage>
</organism>
<proteinExistence type="predicted"/>
<accession>W6N5S1</accession>
<name>W6N5S1_CLOTY</name>
<dbReference type="AlphaFoldDB" id="W6N5S1"/>
<dbReference type="EMBL" id="CBXI010000031">
    <property type="protein sequence ID" value="CDL91636.1"/>
    <property type="molecule type" value="Genomic_DNA"/>
</dbReference>
<keyword evidence="2" id="KW-1185">Reference proteome</keyword>
<evidence type="ECO:0000313" key="2">
    <source>
        <dbReference type="Proteomes" id="UP000019482"/>
    </source>
</evidence>
<dbReference type="Proteomes" id="UP000019482">
    <property type="component" value="Unassembled WGS sequence"/>
</dbReference>
<comment type="caution">
    <text evidence="1">The sequence shown here is derived from an EMBL/GenBank/DDBJ whole genome shotgun (WGS) entry which is preliminary data.</text>
</comment>
<evidence type="ECO:0000313" key="1">
    <source>
        <dbReference type="EMBL" id="CDL91636.1"/>
    </source>
</evidence>
<reference evidence="1 2" key="1">
    <citation type="journal article" date="2015" name="Genome Announc.">
        <title>Draft Genome Sequence of Clostridium tyrobutyricum Strain DIVETGP, Isolated from Cow's Milk for Grana Padano Production.</title>
        <authorList>
            <person name="Soggiu A."/>
            <person name="Piras C."/>
            <person name="Gaiarsa S."/>
            <person name="Sassera D."/>
            <person name="Roncada P."/>
            <person name="Bendixen E."/>
            <person name="Brasca M."/>
            <person name="Bonizzi L."/>
        </authorList>
    </citation>
    <scope>NUCLEOTIDE SEQUENCE [LARGE SCALE GENOMIC DNA]</scope>
    <source>
        <strain evidence="1 2">DIVETGP</strain>
    </source>
</reference>
<protein>
    <submittedName>
        <fullName evidence="1">Uncharacterized protein</fullName>
    </submittedName>
</protein>
<gene>
    <name evidence="1" type="ORF">CTDIVETGP_1706</name>
</gene>
<sequence>MRIIIGIQTNKISRQLVDNVKYFKCYSISYSVIIKALSTGTNIGMKEIKDTLNNYISIKC</sequence>